<feature type="binding site" evidence="9">
    <location>
        <position position="128"/>
    </location>
    <ligand>
        <name>substrate</name>
    </ligand>
</feature>
<dbReference type="SUPFAM" id="SSF56327">
    <property type="entry name" value="LDH C-terminal domain-like"/>
    <property type="match status" value="1"/>
</dbReference>
<evidence type="ECO:0000256" key="7">
    <source>
        <dbReference type="ARBA" id="ARBA00048313"/>
    </source>
</evidence>
<keyword evidence="5 11" id="KW-0560">Oxidoreductase</keyword>
<keyword evidence="4" id="KW-0816">Tricarboxylic acid cycle</keyword>
<evidence type="ECO:0000256" key="8">
    <source>
        <dbReference type="PIRSR" id="PIRSR000102-1"/>
    </source>
</evidence>
<dbReference type="OrthoDB" id="755699at2759"/>
<feature type="binding site" evidence="10">
    <location>
        <position position="35"/>
    </location>
    <ligand>
        <name>NAD(+)</name>
        <dbReference type="ChEBI" id="CHEBI:57540"/>
    </ligand>
</feature>
<name>A0A061J3N9_TRYRA</name>
<protein>
    <recommendedName>
        <fullName evidence="3">malate dehydrogenase</fullName>
        <ecNumber evidence="3">1.1.1.37</ecNumber>
    </recommendedName>
</protein>
<feature type="binding site" evidence="10">
    <location>
        <begin position="126"/>
        <end position="128"/>
    </location>
    <ligand>
        <name>NAD(+)</name>
        <dbReference type="ChEBI" id="CHEBI:57540"/>
    </ligand>
</feature>
<dbReference type="GO" id="GO:0006099">
    <property type="term" value="P:tricarboxylic acid cycle"/>
    <property type="evidence" value="ECO:0007669"/>
    <property type="project" value="UniProtKB-KW"/>
</dbReference>
<feature type="binding site" evidence="9">
    <location>
        <position position="162"/>
    </location>
    <ligand>
        <name>substrate</name>
    </ligand>
</feature>
<keyword evidence="6 10" id="KW-0520">NAD</keyword>
<evidence type="ECO:0000313" key="14">
    <source>
        <dbReference type="EMBL" id="ESL08945.1"/>
    </source>
</evidence>
<dbReference type="GO" id="GO:0005737">
    <property type="term" value="C:cytoplasm"/>
    <property type="evidence" value="ECO:0007669"/>
    <property type="project" value="UniProtKB-ARBA"/>
</dbReference>
<gene>
    <name evidence="14" type="ORF">TRSC58_03342</name>
</gene>
<feature type="binding site" evidence="9">
    <location>
        <position position="96"/>
    </location>
    <ligand>
        <name>substrate</name>
    </ligand>
</feature>
<evidence type="ECO:0000256" key="11">
    <source>
        <dbReference type="RuleBase" id="RU003369"/>
    </source>
</evidence>
<dbReference type="FunFam" id="3.90.110.10:FF:000009">
    <property type="entry name" value="Malate dehydrogenase"/>
    <property type="match status" value="1"/>
</dbReference>
<dbReference type="EC" id="1.1.1.37" evidence="3"/>
<evidence type="ECO:0000256" key="6">
    <source>
        <dbReference type="ARBA" id="ARBA00023027"/>
    </source>
</evidence>
<comment type="catalytic activity">
    <reaction evidence="7">
        <text>(S)-malate + NAD(+) = oxaloacetate + NADH + H(+)</text>
        <dbReference type="Rhea" id="RHEA:21432"/>
        <dbReference type="ChEBI" id="CHEBI:15378"/>
        <dbReference type="ChEBI" id="CHEBI:15589"/>
        <dbReference type="ChEBI" id="CHEBI:16452"/>
        <dbReference type="ChEBI" id="CHEBI:57540"/>
        <dbReference type="ChEBI" id="CHEBI:57945"/>
        <dbReference type="EC" id="1.1.1.37"/>
    </reaction>
</comment>
<dbReference type="InterPro" id="IPR036291">
    <property type="entry name" value="NAD(P)-bd_dom_sf"/>
</dbReference>
<evidence type="ECO:0000256" key="2">
    <source>
        <dbReference type="ARBA" id="ARBA00011738"/>
    </source>
</evidence>
<comment type="caution">
    <text evidence="14">The sequence shown here is derived from an EMBL/GenBank/DDBJ whole genome shotgun (WGS) entry which is preliminary data.</text>
</comment>
<dbReference type="PANTHER" id="PTHR11540">
    <property type="entry name" value="MALATE AND LACTATE DEHYDROGENASE"/>
    <property type="match status" value="1"/>
</dbReference>
<keyword evidence="15" id="KW-1185">Reference proteome</keyword>
<evidence type="ECO:0000256" key="9">
    <source>
        <dbReference type="PIRSR" id="PIRSR000102-2"/>
    </source>
</evidence>
<dbReference type="PIRSF" id="PIRSF000102">
    <property type="entry name" value="Lac_mal_DH"/>
    <property type="match status" value="1"/>
</dbReference>
<accession>A0A061J3N9</accession>
<dbReference type="InterPro" id="IPR010097">
    <property type="entry name" value="Malate_DH_type1"/>
</dbReference>
<evidence type="ECO:0000313" key="15">
    <source>
        <dbReference type="Proteomes" id="UP000031737"/>
    </source>
</evidence>
<dbReference type="GO" id="GO:0070013">
    <property type="term" value="C:intracellular organelle lumen"/>
    <property type="evidence" value="ECO:0007669"/>
    <property type="project" value="UniProtKB-ARBA"/>
</dbReference>
<dbReference type="PANTHER" id="PTHR11540:SF18">
    <property type="entry name" value="MALATE DEHYDROGENASE"/>
    <property type="match status" value="1"/>
</dbReference>
<dbReference type="NCBIfam" id="TIGR01772">
    <property type="entry name" value="MDH_euk_gproteo"/>
    <property type="match status" value="1"/>
</dbReference>
<evidence type="ECO:0000256" key="5">
    <source>
        <dbReference type="ARBA" id="ARBA00023002"/>
    </source>
</evidence>
<dbReference type="InterPro" id="IPR001557">
    <property type="entry name" value="L-lactate/malate_DH"/>
</dbReference>
<evidence type="ECO:0000256" key="1">
    <source>
        <dbReference type="ARBA" id="ARBA00008824"/>
    </source>
</evidence>
<organism evidence="14 15">
    <name type="scientific">Trypanosoma rangeli SC58</name>
    <dbReference type="NCBI Taxonomy" id="429131"/>
    <lineage>
        <taxon>Eukaryota</taxon>
        <taxon>Discoba</taxon>
        <taxon>Euglenozoa</taxon>
        <taxon>Kinetoplastea</taxon>
        <taxon>Metakinetoplastina</taxon>
        <taxon>Trypanosomatida</taxon>
        <taxon>Trypanosomatidae</taxon>
        <taxon>Trypanosoma</taxon>
        <taxon>Herpetosoma</taxon>
    </lineage>
</organism>
<evidence type="ECO:0000256" key="4">
    <source>
        <dbReference type="ARBA" id="ARBA00022532"/>
    </source>
</evidence>
<dbReference type="InterPro" id="IPR001236">
    <property type="entry name" value="Lactate/malate_DH_N"/>
</dbReference>
<dbReference type="Pfam" id="PF00056">
    <property type="entry name" value="Ldh_1_N"/>
    <property type="match status" value="1"/>
</dbReference>
<dbReference type="FunFam" id="3.40.50.720:FF:000268">
    <property type="entry name" value="Malate dehydrogenase"/>
    <property type="match status" value="1"/>
</dbReference>
<feature type="binding site" evidence="9">
    <location>
        <position position="90"/>
    </location>
    <ligand>
        <name>substrate</name>
    </ligand>
</feature>
<evidence type="ECO:0000256" key="3">
    <source>
        <dbReference type="ARBA" id="ARBA00012995"/>
    </source>
</evidence>
<dbReference type="Proteomes" id="UP000031737">
    <property type="component" value="Unassembled WGS sequence"/>
</dbReference>
<feature type="domain" description="Lactate/malate dehydrogenase N-terminal" evidence="12">
    <location>
        <begin position="3"/>
        <end position="154"/>
    </location>
</feature>
<comment type="subunit">
    <text evidence="2">Homodimer.</text>
</comment>
<dbReference type="VEuPathDB" id="TriTrypDB:TRSC58_03342"/>
<dbReference type="InterPro" id="IPR022383">
    <property type="entry name" value="Lactate/malate_DH_C"/>
</dbReference>
<dbReference type="GO" id="GO:0030060">
    <property type="term" value="F:L-malate dehydrogenase (NAD+) activity"/>
    <property type="evidence" value="ECO:0007669"/>
    <property type="project" value="UniProtKB-EC"/>
</dbReference>
<dbReference type="EMBL" id="AUPL01003342">
    <property type="protein sequence ID" value="ESL08945.1"/>
    <property type="molecule type" value="Genomic_DNA"/>
</dbReference>
<dbReference type="Gene3D" id="3.90.110.10">
    <property type="entry name" value="Lactate dehydrogenase/glycoside hydrolase, family 4, C-terminal"/>
    <property type="match status" value="1"/>
</dbReference>
<proteinExistence type="inferred from homology"/>
<feature type="binding site" evidence="10">
    <location>
        <position position="235"/>
    </location>
    <ligand>
        <name>NAD(+)</name>
        <dbReference type="ChEBI" id="CHEBI:57540"/>
    </ligand>
</feature>
<feature type="binding site" evidence="10">
    <location>
        <position position="103"/>
    </location>
    <ligand>
        <name>NAD(+)</name>
        <dbReference type="ChEBI" id="CHEBI:57540"/>
    </ligand>
</feature>
<dbReference type="SUPFAM" id="SSF51735">
    <property type="entry name" value="NAD(P)-binding Rossmann-fold domains"/>
    <property type="match status" value="1"/>
</dbReference>
<dbReference type="GO" id="GO:0019752">
    <property type="term" value="P:carboxylic acid metabolic process"/>
    <property type="evidence" value="ECO:0007669"/>
    <property type="project" value="InterPro"/>
</dbReference>
<dbReference type="InterPro" id="IPR015955">
    <property type="entry name" value="Lactate_DH/Glyco_Ohase_4_C"/>
</dbReference>
<dbReference type="AlphaFoldDB" id="A0A061J3N9"/>
<evidence type="ECO:0000259" key="12">
    <source>
        <dbReference type="Pfam" id="PF00056"/>
    </source>
</evidence>
<feature type="domain" description="Lactate/malate dehydrogenase C-terminal" evidence="13">
    <location>
        <begin position="158"/>
        <end position="318"/>
    </location>
</feature>
<reference evidence="14 15" key="1">
    <citation type="submission" date="2013-07" db="EMBL/GenBank/DDBJ databases">
        <authorList>
            <person name="Stoco P.H."/>
            <person name="Wagner G."/>
            <person name="Gerber A."/>
            <person name="Zaha A."/>
            <person name="Thompson C."/>
            <person name="Bartholomeu D.C."/>
            <person name="Luckemeyer D.D."/>
            <person name="Bahia D."/>
            <person name="Loreto E."/>
            <person name="Prestes E.B."/>
            <person name="Lima F.M."/>
            <person name="Rodrigues-Luiz G."/>
            <person name="Vallejo G.A."/>
            <person name="Filho J.F."/>
            <person name="Monteiro K.M."/>
            <person name="Tyler K.M."/>
            <person name="de Almeida L.G."/>
            <person name="Ortiz M.F."/>
            <person name="Siervo M.A."/>
            <person name="de Moraes M.H."/>
            <person name="Cunha O.L."/>
            <person name="Mendonca-Neto R."/>
            <person name="Silva R."/>
            <person name="Teixeira S.M."/>
            <person name="Murta S.M."/>
            <person name="Sincero T.C."/>
            <person name="Mendes T.A."/>
            <person name="Urmenyi T.P."/>
            <person name="Silva V.G."/>
            <person name="da Rocha W.D."/>
            <person name="Andersson B."/>
            <person name="Romanha A.J."/>
            <person name="Steindel M."/>
            <person name="de Vasconcelos A.T."/>
            <person name="Grisard E.C."/>
        </authorList>
    </citation>
    <scope>NUCLEOTIDE SEQUENCE [LARGE SCALE GENOMIC DNA]</scope>
    <source>
        <strain evidence="14 15">SC58</strain>
    </source>
</reference>
<dbReference type="Pfam" id="PF02866">
    <property type="entry name" value="Ldh_1_C"/>
    <property type="match status" value="1"/>
</dbReference>
<evidence type="ECO:0000256" key="10">
    <source>
        <dbReference type="PIRSR" id="PIRSR000102-3"/>
    </source>
</evidence>
<evidence type="ECO:0000259" key="13">
    <source>
        <dbReference type="Pfam" id="PF02866"/>
    </source>
</evidence>
<comment type="similarity">
    <text evidence="1">Belongs to the LDH/MDH superfamily. MDH type 1 family.</text>
</comment>
<feature type="binding site" evidence="10">
    <location>
        <begin position="8"/>
        <end position="14"/>
    </location>
    <ligand>
        <name>NAD(+)</name>
        <dbReference type="ChEBI" id="CHEBI:57540"/>
    </ligand>
</feature>
<feature type="active site" description="Proton acceptor" evidence="8">
    <location>
        <position position="185"/>
    </location>
</feature>
<sequence>MVNVAVIGAAGGIGQSLSLLLLRQLPFGSTLSLYDVVGAPGVAADLSHVDCAGVTVKHAAGKLPPVPRDPALTKLAQGVDVFVIVAGVPRKPGMTRDDLFRVNAGIVMDLVLTCGAASPSACFCIVTNPVNSTVPIAAQALKKLGVYNKNKLFGVSLLDGLRATRFINNARYPLSVPFVPVVGGHSDTTIVPLYSQIAGPLPPESTLMAIRRRVQVAGTEVVKAKAGRGSATLSMAEAGARFAMYVVKGIMGLDSPLVYAFVDTDGKHDCPFFALPVIIGKNGIEKRLPIGPVTAVEQKMLEEAVTIVKDNIATGETFARSKL</sequence>
<dbReference type="Gene3D" id="3.40.50.720">
    <property type="entry name" value="NAD(P)-binding Rossmann-like Domain"/>
    <property type="match status" value="1"/>
</dbReference>